<proteinExistence type="predicted"/>
<protein>
    <submittedName>
        <fullName evidence="5">Toxin co-regulated pilus biosynthesis protein P</fullName>
    </submittedName>
</protein>
<name>A0A0K9UTZ9_VIBCL</name>
<dbReference type="AlphaFoldDB" id="A0A0K9UTZ9"/>
<dbReference type="Proteomes" id="UP000003017">
    <property type="component" value="Unassembled WGS sequence"/>
</dbReference>
<dbReference type="EMBL" id="AAUT02000016">
    <property type="protein sequence ID" value="KNA59544.1"/>
    <property type="molecule type" value="Genomic_DNA"/>
</dbReference>
<dbReference type="InterPro" id="IPR016032">
    <property type="entry name" value="Sig_transdc_resp-reg_C-effctor"/>
</dbReference>
<gene>
    <name evidence="5" type="ORF">VC274080_020902</name>
</gene>
<dbReference type="SMR" id="A0A0K9UTZ9"/>
<dbReference type="GO" id="GO:0006355">
    <property type="term" value="P:regulation of DNA-templated transcription"/>
    <property type="evidence" value="ECO:0007669"/>
    <property type="project" value="InterPro"/>
</dbReference>
<dbReference type="GO" id="GO:0000160">
    <property type="term" value="P:phosphorelay signal transduction system"/>
    <property type="evidence" value="ECO:0007669"/>
    <property type="project" value="InterPro"/>
</dbReference>
<dbReference type="RefSeq" id="WP_000542596.1">
    <property type="nucleotide sequence ID" value="NZ_CP016324.1"/>
</dbReference>
<comment type="caution">
    <text evidence="5">The sequence shown here is derived from an EMBL/GenBank/DDBJ whole genome shotgun (WGS) entry which is preliminary data.</text>
</comment>
<keyword evidence="1 2" id="KW-0238">DNA-binding</keyword>
<evidence type="ECO:0000259" key="4">
    <source>
        <dbReference type="PROSITE" id="PS51755"/>
    </source>
</evidence>
<dbReference type="SUPFAM" id="SSF46894">
    <property type="entry name" value="C-terminal effector domain of the bipartite response regulators"/>
    <property type="match status" value="1"/>
</dbReference>
<dbReference type="SMART" id="SM00862">
    <property type="entry name" value="Trans_reg_C"/>
    <property type="match status" value="1"/>
</dbReference>
<dbReference type="PROSITE" id="PS51755">
    <property type="entry name" value="OMPR_PHOB"/>
    <property type="match status" value="1"/>
</dbReference>
<dbReference type="Gene3D" id="1.10.10.10">
    <property type="entry name" value="Winged helix-like DNA-binding domain superfamily/Winged helix DNA-binding domain"/>
    <property type="match status" value="1"/>
</dbReference>
<keyword evidence="3" id="KW-1133">Transmembrane helix</keyword>
<keyword evidence="3" id="KW-0472">Membrane</keyword>
<feature type="transmembrane region" description="Helical" evidence="3">
    <location>
        <begin position="143"/>
        <end position="164"/>
    </location>
</feature>
<evidence type="ECO:0000256" key="1">
    <source>
        <dbReference type="ARBA" id="ARBA00023125"/>
    </source>
</evidence>
<evidence type="ECO:0000256" key="2">
    <source>
        <dbReference type="PROSITE-ProRule" id="PRU01091"/>
    </source>
</evidence>
<dbReference type="InterPro" id="IPR036388">
    <property type="entry name" value="WH-like_DNA-bd_sf"/>
</dbReference>
<sequence length="221" mass="25779">MGYVRVIYQFPDNLWWNECTNQVYYAQDPMKPERLIGTPSIIQTKLLKILCEYHPAPCPNDQIIKALWPHGFISSESLTQAIKRTRDFLNDEHKTLIENVKLQGYRINIIQVIVSENVVDEADCSQKKSVKERIKIEWGKINVVPYLVFSALYVALLPVIWWSYGQWYQHELAGITHDLRDLARLPGITIQKLSEQKLTFAIDQHQCSVNYEQKTLECTKN</sequence>
<evidence type="ECO:0000256" key="3">
    <source>
        <dbReference type="SAM" id="Phobius"/>
    </source>
</evidence>
<accession>A0A0K9UTZ9</accession>
<reference evidence="5 6" key="2">
    <citation type="submission" date="2010-08" db="EMBL/GenBank/DDBJ databases">
        <title>The Genome Sequence of Vibrio cholerae strain 2740-80.</title>
        <authorList>
            <consortium name="The Broad Institute Genome Sequencing Platform"/>
            <person name="Colwell R."/>
            <person name="Young S.K."/>
            <person name="Zeng Q."/>
            <person name="Alvarado L."/>
            <person name="Berlin A."/>
            <person name="Chapman S."/>
            <person name="Chen Z."/>
            <person name="Freedman E."/>
            <person name="Gellesch M."/>
            <person name="Goldberg J."/>
            <person name="Griggs A."/>
            <person name="Gujja S."/>
            <person name="Heilman E."/>
            <person name="Heiman D."/>
            <person name="Howarth C."/>
            <person name="Larson L."/>
            <person name="Mehta T."/>
            <person name="Neiman D.N."/>
            <person name="Park D."/>
            <person name="Pearson M."/>
            <person name="Roberts A."/>
            <person name="Saif S."/>
            <person name="Shenoy N."/>
            <person name="Sisk P."/>
            <person name="Stolte C."/>
            <person name="Sykes S."/>
            <person name="White J."/>
            <person name="Yandava C."/>
            <person name="Borodovsky M."/>
            <person name="Heidelberg J."/>
            <person name="Haas B."/>
            <person name="Nusbaum C."/>
            <person name="Birren B."/>
        </authorList>
    </citation>
    <scope>NUCLEOTIDE SEQUENCE [LARGE SCALE GENOMIC DNA]</scope>
    <source>
        <strain evidence="5 6">2740-80</strain>
    </source>
</reference>
<evidence type="ECO:0000313" key="5">
    <source>
        <dbReference type="EMBL" id="KNA59544.1"/>
    </source>
</evidence>
<reference evidence="5 6" key="1">
    <citation type="submission" date="2007-01" db="EMBL/GenBank/DDBJ databases">
        <authorList>
            <person name="Kobayashi T."/>
            <person name="Suzuki M."/>
            <person name="Inoue H."/>
            <person name="Itai R.N."/>
            <person name="Takahashi M."/>
            <person name="Nakanishi H."/>
            <person name="Mori S."/>
            <person name="Nishizawa N.K."/>
        </authorList>
    </citation>
    <scope>NUCLEOTIDE SEQUENCE [LARGE SCALE GENOMIC DNA]</scope>
    <source>
        <strain evidence="5 6">2740-80</strain>
    </source>
</reference>
<organism evidence="5 6">
    <name type="scientific">Vibrio cholerae 2740-80</name>
    <dbReference type="NCBI Taxonomy" id="412614"/>
    <lineage>
        <taxon>Bacteria</taxon>
        <taxon>Pseudomonadati</taxon>
        <taxon>Pseudomonadota</taxon>
        <taxon>Gammaproteobacteria</taxon>
        <taxon>Vibrionales</taxon>
        <taxon>Vibrionaceae</taxon>
        <taxon>Vibrio</taxon>
    </lineage>
</organism>
<dbReference type="Pfam" id="PF00486">
    <property type="entry name" value="Trans_reg_C"/>
    <property type="match status" value="1"/>
</dbReference>
<dbReference type="GO" id="GO:0003677">
    <property type="term" value="F:DNA binding"/>
    <property type="evidence" value="ECO:0007669"/>
    <property type="project" value="UniProtKB-UniRule"/>
</dbReference>
<keyword evidence="3" id="KW-0812">Transmembrane</keyword>
<dbReference type="InterPro" id="IPR001867">
    <property type="entry name" value="OmpR/PhoB-type_DNA-bd"/>
</dbReference>
<feature type="domain" description="OmpR/PhoB-type" evidence="4">
    <location>
        <begin position="5"/>
        <end position="109"/>
    </location>
</feature>
<feature type="DNA-binding region" description="OmpR/PhoB-type" evidence="2">
    <location>
        <begin position="5"/>
        <end position="109"/>
    </location>
</feature>
<evidence type="ECO:0000313" key="6">
    <source>
        <dbReference type="Proteomes" id="UP000003017"/>
    </source>
</evidence>